<proteinExistence type="predicted"/>
<evidence type="ECO:0000313" key="1">
    <source>
        <dbReference type="EMBL" id="KAF7732807.1"/>
    </source>
</evidence>
<comment type="caution">
    <text evidence="1">The sequence shown here is derived from an EMBL/GenBank/DDBJ whole genome shotgun (WGS) entry which is preliminary data.</text>
</comment>
<protein>
    <submittedName>
        <fullName evidence="1">Uncharacterized protein</fullName>
    </submittedName>
</protein>
<dbReference type="OrthoDB" id="2265579at2759"/>
<organism evidence="1 2">
    <name type="scientific">Apophysomyces ossiformis</name>
    <dbReference type="NCBI Taxonomy" id="679940"/>
    <lineage>
        <taxon>Eukaryota</taxon>
        <taxon>Fungi</taxon>
        <taxon>Fungi incertae sedis</taxon>
        <taxon>Mucoromycota</taxon>
        <taxon>Mucoromycotina</taxon>
        <taxon>Mucoromycetes</taxon>
        <taxon>Mucorales</taxon>
        <taxon>Mucorineae</taxon>
        <taxon>Mucoraceae</taxon>
        <taxon>Apophysomyces</taxon>
    </lineage>
</organism>
<sequence length="198" mass="22779">MNQRITHTRDSLRAKKAAGKIITAMDMHFAILEEAKIRHNFKAAEEVFCDLLDHLNLNPGEQRDETRVQPIGSNLMAFRKAIATIVRYAPDVQTSRKYACFFLRHFKEPYRDETTQNRVLINVIYAYANAKDGNYLKEALDLVKEGLARGLGRPQPRMLQRKYGDDNLNDVFQSVCRSVLAYHKLEIAEDGVSLKPWP</sequence>
<dbReference type="Proteomes" id="UP000605846">
    <property type="component" value="Unassembled WGS sequence"/>
</dbReference>
<name>A0A8H7BYC7_9FUNG</name>
<dbReference type="AlphaFoldDB" id="A0A8H7BYC7"/>
<keyword evidence="2" id="KW-1185">Reference proteome</keyword>
<gene>
    <name evidence="1" type="ORF">EC973_000082</name>
</gene>
<dbReference type="EMBL" id="JABAYA010000001">
    <property type="protein sequence ID" value="KAF7732807.1"/>
    <property type="molecule type" value="Genomic_DNA"/>
</dbReference>
<accession>A0A8H7BYC7</accession>
<evidence type="ECO:0000313" key="2">
    <source>
        <dbReference type="Proteomes" id="UP000605846"/>
    </source>
</evidence>
<reference evidence="1" key="1">
    <citation type="submission" date="2020-01" db="EMBL/GenBank/DDBJ databases">
        <title>Genome Sequencing of Three Apophysomyces-Like Fungal Strains Confirms a Novel Fungal Genus in the Mucoromycota with divergent Burkholderia-like Endosymbiotic Bacteria.</title>
        <authorList>
            <person name="Stajich J.E."/>
            <person name="Macias A.M."/>
            <person name="Carter-House D."/>
            <person name="Lovett B."/>
            <person name="Kasson L.R."/>
            <person name="Berry K."/>
            <person name="Grigoriev I."/>
            <person name="Chang Y."/>
            <person name="Spatafora J."/>
            <person name="Kasson M.T."/>
        </authorList>
    </citation>
    <scope>NUCLEOTIDE SEQUENCE</scope>
    <source>
        <strain evidence="1">NRRL A-21654</strain>
    </source>
</reference>